<accession>A0A3A8AIL9</accession>
<evidence type="ECO:0000313" key="1">
    <source>
        <dbReference type="EMBL" id="RKF05663.1"/>
    </source>
</evidence>
<dbReference type="EMBL" id="QFWV02000008">
    <property type="protein sequence ID" value="RKF05663.1"/>
    <property type="molecule type" value="Genomic_DNA"/>
</dbReference>
<protein>
    <submittedName>
        <fullName evidence="1">Uncharacterized protein</fullName>
    </submittedName>
</protein>
<dbReference type="OrthoDB" id="9787701at2"/>
<sequence>MTATRDWSFVTMVVLPFGLKSSAQQDTSAEIGADRRNELIFSSDPFSAKATLPGDPRFYVRTETKSDGTVMFTDFNGGAEPPSVLGAAIARLLDSVDTSGRLLFRDIYPDWQSDPTGRIEVERRIRFLKEAVNDLPHDVTRGRTLQIWEEAGKICASLEPCGQKS</sequence>
<proteinExistence type="predicted"/>
<gene>
    <name evidence="1" type="ORF">DEM25_013715</name>
</gene>
<dbReference type="Proteomes" id="UP000246132">
    <property type="component" value="Unassembled WGS sequence"/>
</dbReference>
<dbReference type="RefSeq" id="WP_147393327.1">
    <property type="nucleotide sequence ID" value="NZ_QFWV02000008.1"/>
</dbReference>
<reference evidence="1 2" key="1">
    <citation type="journal article" date="2018" name="Int. J. Syst. Bacteriol.">
        <title>Oceaniradius stylonemae gen. nov., sp. nov., isolated from a red alga, Stylonema cornu-cervi.</title>
        <authorList>
            <person name="Jeong S."/>
        </authorList>
    </citation>
    <scope>NUCLEOTIDE SEQUENCE [LARGE SCALE GENOMIC DNA]</scope>
    <source>
        <strain evidence="1 2">StC1</strain>
    </source>
</reference>
<name>A0A3A8AIL9_9HYPH</name>
<evidence type="ECO:0000313" key="2">
    <source>
        <dbReference type="Proteomes" id="UP000246132"/>
    </source>
</evidence>
<dbReference type="AlphaFoldDB" id="A0A3A8AIL9"/>
<keyword evidence="2" id="KW-1185">Reference proteome</keyword>
<comment type="caution">
    <text evidence="1">The sequence shown here is derived from an EMBL/GenBank/DDBJ whole genome shotgun (WGS) entry which is preliminary data.</text>
</comment>
<organism evidence="1 2">
    <name type="scientific">Oceaniradius stylonematis</name>
    <dbReference type="NCBI Taxonomy" id="2184161"/>
    <lineage>
        <taxon>Bacteria</taxon>
        <taxon>Pseudomonadati</taxon>
        <taxon>Pseudomonadota</taxon>
        <taxon>Alphaproteobacteria</taxon>
        <taxon>Hyphomicrobiales</taxon>
        <taxon>Ahrensiaceae</taxon>
        <taxon>Oceaniradius</taxon>
    </lineage>
</organism>